<dbReference type="GO" id="GO:0008962">
    <property type="term" value="F:phosphatidylglycerophosphatase activity"/>
    <property type="evidence" value="ECO:0007669"/>
    <property type="project" value="InterPro"/>
</dbReference>
<name>A0A1E5R8W4_9ASCO</name>
<sequence>MINFSSIANIPRIIFNPKLLQPSLTYQNFNEINFELLKTKHSIKYIVLDKDNCISADKSSRVYPLYLQNNWNNGLLKHFPLKNILIVSNSMGSSDDPGFAQVHQFQKNYQQDANISAVLPILEHNYKKPGCQASIIDHFQKTDPENTVKPENIAVIGDRLFTDILMANQMKSLGVYLQQGVALKKSSPWIMLEQGIYKCFFSN</sequence>
<dbReference type="OrthoDB" id="198652at2759"/>
<accession>A0A1E5R8W4</accession>
<dbReference type="Proteomes" id="UP000095605">
    <property type="component" value="Unassembled WGS sequence"/>
</dbReference>
<gene>
    <name evidence="1" type="ORF">AWRI3578_g3182</name>
</gene>
<reference evidence="2" key="1">
    <citation type="journal article" date="2016" name="Genome Announc.">
        <title>Genome sequences of three species of Hanseniaspora isolated from spontaneous wine fermentations.</title>
        <authorList>
            <person name="Sternes P.R."/>
            <person name="Lee D."/>
            <person name="Kutyna D.R."/>
            <person name="Borneman A.R."/>
        </authorList>
    </citation>
    <scope>NUCLEOTIDE SEQUENCE [LARGE SCALE GENOMIC DNA]</scope>
    <source>
        <strain evidence="2">AWRI3578</strain>
    </source>
</reference>
<dbReference type="Pfam" id="PF09419">
    <property type="entry name" value="PGP_phosphatase"/>
    <property type="match status" value="1"/>
</dbReference>
<dbReference type="InterPro" id="IPR036412">
    <property type="entry name" value="HAD-like_sf"/>
</dbReference>
<protein>
    <submittedName>
        <fullName evidence="1">Phosphatidylglycerophosphatase GEP4, mitochondrial</fullName>
    </submittedName>
</protein>
<evidence type="ECO:0000313" key="1">
    <source>
        <dbReference type="EMBL" id="OEJ83340.1"/>
    </source>
</evidence>
<proteinExistence type="predicted"/>
<keyword evidence="2" id="KW-1185">Reference proteome</keyword>
<dbReference type="InterPro" id="IPR023214">
    <property type="entry name" value="HAD_sf"/>
</dbReference>
<dbReference type="InterPro" id="IPR027706">
    <property type="entry name" value="PGP_Pase"/>
</dbReference>
<comment type="caution">
    <text evidence="1">The sequence shown here is derived from an EMBL/GenBank/DDBJ whole genome shotgun (WGS) entry which is preliminary data.</text>
</comment>
<evidence type="ECO:0000313" key="2">
    <source>
        <dbReference type="Proteomes" id="UP000095605"/>
    </source>
</evidence>
<organism evidence="1 2">
    <name type="scientific">Hanseniaspora opuntiae</name>
    <dbReference type="NCBI Taxonomy" id="211096"/>
    <lineage>
        <taxon>Eukaryota</taxon>
        <taxon>Fungi</taxon>
        <taxon>Dikarya</taxon>
        <taxon>Ascomycota</taxon>
        <taxon>Saccharomycotina</taxon>
        <taxon>Saccharomycetes</taxon>
        <taxon>Saccharomycodales</taxon>
        <taxon>Saccharomycodaceae</taxon>
        <taxon>Hanseniaspora</taxon>
    </lineage>
</organism>
<dbReference type="EMBL" id="LPNL01000007">
    <property type="protein sequence ID" value="OEJ83340.1"/>
    <property type="molecule type" value="Genomic_DNA"/>
</dbReference>
<dbReference type="Gene3D" id="3.40.50.1000">
    <property type="entry name" value="HAD superfamily/HAD-like"/>
    <property type="match status" value="1"/>
</dbReference>
<dbReference type="AlphaFoldDB" id="A0A1E5R8W4"/>
<dbReference type="SUPFAM" id="SSF56784">
    <property type="entry name" value="HAD-like"/>
    <property type="match status" value="1"/>
</dbReference>